<organism evidence="3 4">
    <name type="scientific">Desulfofustis glycolicus DSM 9705</name>
    <dbReference type="NCBI Taxonomy" id="1121409"/>
    <lineage>
        <taxon>Bacteria</taxon>
        <taxon>Pseudomonadati</taxon>
        <taxon>Thermodesulfobacteriota</taxon>
        <taxon>Desulfobulbia</taxon>
        <taxon>Desulfobulbales</taxon>
        <taxon>Desulfocapsaceae</taxon>
        <taxon>Desulfofustis</taxon>
    </lineage>
</organism>
<dbReference type="OrthoDB" id="5290448at2"/>
<dbReference type="Gene3D" id="3.40.50.720">
    <property type="entry name" value="NAD(P)-binding Rossmann-like Domain"/>
    <property type="match status" value="1"/>
</dbReference>
<dbReference type="SUPFAM" id="SSF51735">
    <property type="entry name" value="NAD(P)-binding Rossmann-fold domains"/>
    <property type="match status" value="1"/>
</dbReference>
<dbReference type="PRINTS" id="PR00080">
    <property type="entry name" value="SDRFAMILY"/>
</dbReference>
<dbReference type="EMBL" id="FQXS01000017">
    <property type="protein sequence ID" value="SHH95137.1"/>
    <property type="molecule type" value="Genomic_DNA"/>
</dbReference>
<evidence type="ECO:0000313" key="4">
    <source>
        <dbReference type="Proteomes" id="UP000184139"/>
    </source>
</evidence>
<proteinExistence type="inferred from homology"/>
<dbReference type="STRING" id="1121409.SAMN02745124_02788"/>
<reference evidence="3 4" key="1">
    <citation type="submission" date="2016-11" db="EMBL/GenBank/DDBJ databases">
        <authorList>
            <person name="Jaros S."/>
            <person name="Januszkiewicz K."/>
            <person name="Wedrychowicz H."/>
        </authorList>
    </citation>
    <scope>NUCLEOTIDE SEQUENCE [LARGE SCALE GENOMIC DNA]</scope>
    <source>
        <strain evidence="3 4">DSM 9705</strain>
    </source>
</reference>
<dbReference type="RefSeq" id="WP_073377036.1">
    <property type="nucleotide sequence ID" value="NZ_FQXS01000017.1"/>
</dbReference>
<evidence type="ECO:0000313" key="3">
    <source>
        <dbReference type="EMBL" id="SHH95137.1"/>
    </source>
</evidence>
<dbReference type="PANTHER" id="PTHR24321:SF8">
    <property type="entry name" value="ESTRADIOL 17-BETA-DEHYDROGENASE 8-RELATED"/>
    <property type="match status" value="1"/>
</dbReference>
<keyword evidence="2" id="KW-0560">Oxidoreductase</keyword>
<dbReference type="PROSITE" id="PS00061">
    <property type="entry name" value="ADH_SHORT"/>
    <property type="match status" value="1"/>
</dbReference>
<dbReference type="GO" id="GO:0016491">
    <property type="term" value="F:oxidoreductase activity"/>
    <property type="evidence" value="ECO:0007669"/>
    <property type="project" value="UniProtKB-KW"/>
</dbReference>
<dbReference type="NCBIfam" id="NF005559">
    <property type="entry name" value="PRK07231.1"/>
    <property type="match status" value="1"/>
</dbReference>
<dbReference type="PANTHER" id="PTHR24321">
    <property type="entry name" value="DEHYDROGENASES, SHORT CHAIN"/>
    <property type="match status" value="1"/>
</dbReference>
<comment type="similarity">
    <text evidence="1">Belongs to the short-chain dehydrogenases/reductases (SDR) family.</text>
</comment>
<dbReference type="PRINTS" id="PR00081">
    <property type="entry name" value="GDHRDH"/>
</dbReference>
<keyword evidence="4" id="KW-1185">Reference proteome</keyword>
<dbReference type="InterPro" id="IPR020904">
    <property type="entry name" value="Sc_DH/Rdtase_CS"/>
</dbReference>
<sequence>MIDLTERIIVVTGGAQGIGRGIVETLLAAGASVVIADHDQEAGEELLEVLAQPDRLLLVPTDVRLEPQIERCLAEAIKRFGAIDGLVNNAGIASPGRTPVTELSLNQWELMITTNLTSSFLTAKHAAPHLSQRQGAIVNISSTRALQSEANTEAYSAAKGGLVSLTHALAISLGSRIRVNAILPGWIDVGPYRKKAVRCEPVTDPEEHRQHPAGRIGTPRDVGALTAFLLSADAGFITGQAFVVDGGMTRKMIYRD</sequence>
<protein>
    <submittedName>
        <fullName evidence="3">NAD(P)-dependent dehydrogenase, short-chain alcohol dehydrogenase family</fullName>
    </submittedName>
</protein>
<dbReference type="Pfam" id="PF13561">
    <property type="entry name" value="adh_short_C2"/>
    <property type="match status" value="1"/>
</dbReference>
<dbReference type="FunFam" id="3.40.50.720:FF:000084">
    <property type="entry name" value="Short-chain dehydrogenase reductase"/>
    <property type="match status" value="1"/>
</dbReference>
<name>A0A1M5X5N9_9BACT</name>
<gene>
    <name evidence="3" type="ORF">SAMN02745124_02788</name>
</gene>
<evidence type="ECO:0000256" key="2">
    <source>
        <dbReference type="ARBA" id="ARBA00023002"/>
    </source>
</evidence>
<evidence type="ECO:0000256" key="1">
    <source>
        <dbReference type="ARBA" id="ARBA00006484"/>
    </source>
</evidence>
<dbReference type="InterPro" id="IPR002347">
    <property type="entry name" value="SDR_fam"/>
</dbReference>
<dbReference type="InterPro" id="IPR036291">
    <property type="entry name" value="NAD(P)-bd_dom_sf"/>
</dbReference>
<dbReference type="AlphaFoldDB" id="A0A1M5X5N9"/>
<accession>A0A1M5X5N9</accession>
<dbReference type="Proteomes" id="UP000184139">
    <property type="component" value="Unassembled WGS sequence"/>
</dbReference>